<evidence type="ECO:0000256" key="1">
    <source>
        <dbReference type="ARBA" id="ARBA00004370"/>
    </source>
</evidence>
<feature type="domain" description="Fatty acid hydroxylase" evidence="6">
    <location>
        <begin position="168"/>
        <end position="290"/>
    </location>
</feature>
<evidence type="ECO:0000256" key="5">
    <source>
        <dbReference type="SAM" id="MobiDB-lite"/>
    </source>
</evidence>
<protein>
    <submittedName>
        <fullName evidence="7">Sterol desaturase family protein</fullName>
    </submittedName>
</protein>
<organism evidence="7 8">
    <name type="scientific">Moelleriella libera RCEF 2490</name>
    <dbReference type="NCBI Taxonomy" id="1081109"/>
    <lineage>
        <taxon>Eukaryota</taxon>
        <taxon>Fungi</taxon>
        <taxon>Dikarya</taxon>
        <taxon>Ascomycota</taxon>
        <taxon>Pezizomycotina</taxon>
        <taxon>Sordariomycetes</taxon>
        <taxon>Hypocreomycetidae</taxon>
        <taxon>Hypocreales</taxon>
        <taxon>Clavicipitaceae</taxon>
        <taxon>Moelleriella</taxon>
    </lineage>
</organism>
<dbReference type="Pfam" id="PF04116">
    <property type="entry name" value="FA_hydroxylase"/>
    <property type="match status" value="1"/>
</dbReference>
<proteinExistence type="predicted"/>
<dbReference type="InterPro" id="IPR006694">
    <property type="entry name" value="Fatty_acid_hydroxylase"/>
</dbReference>
<dbReference type="OrthoDB" id="408954at2759"/>
<dbReference type="STRING" id="1081109.A0A168F3S0"/>
<dbReference type="PANTHER" id="PTHR11863">
    <property type="entry name" value="STEROL DESATURASE"/>
    <property type="match status" value="1"/>
</dbReference>
<comment type="subcellular location">
    <subcellularLocation>
        <location evidence="1">Membrane</location>
    </subcellularLocation>
</comment>
<evidence type="ECO:0000256" key="2">
    <source>
        <dbReference type="ARBA" id="ARBA00022692"/>
    </source>
</evidence>
<dbReference type="AlphaFoldDB" id="A0A168F3S0"/>
<feature type="compositionally biased region" description="Low complexity" evidence="5">
    <location>
        <begin position="90"/>
        <end position="102"/>
    </location>
</feature>
<evidence type="ECO:0000256" key="4">
    <source>
        <dbReference type="ARBA" id="ARBA00023136"/>
    </source>
</evidence>
<dbReference type="GO" id="GO:0005506">
    <property type="term" value="F:iron ion binding"/>
    <property type="evidence" value="ECO:0007669"/>
    <property type="project" value="InterPro"/>
</dbReference>
<dbReference type="GO" id="GO:0016020">
    <property type="term" value="C:membrane"/>
    <property type="evidence" value="ECO:0007669"/>
    <property type="project" value="UniProtKB-SubCell"/>
</dbReference>
<sequence>MRLDVAGCWAHLVASHNPYVVDIAGQLLVHLLFWWVPCTVFCSLDVVAPSFAARHKIQAAARTSASASASYTARSSTQQVSPPPPPPPSSASSFFAASSSSHGGDTGGDDLLWICVRNQGLVLALHVALSLFSHVSLRNGGGGGGSPLLLFRFEARLPRWGEWARDLAVCVAGREVLFYYAHRLFHTRWLYGRFHKLHHRYTAPVAFASEYAHPVEHVFANVLPVVLPGMLLRTHIVVMWAFLAWQLLEAATVHSGYDFGGGWARMHDRHHERFTVCFGGLGVLDWLHGTDGKKKNGGGVMKVAGAKTE</sequence>
<keyword evidence="8" id="KW-1185">Reference proteome</keyword>
<evidence type="ECO:0000256" key="3">
    <source>
        <dbReference type="ARBA" id="ARBA00022989"/>
    </source>
</evidence>
<dbReference type="Proteomes" id="UP000078544">
    <property type="component" value="Unassembled WGS sequence"/>
</dbReference>
<accession>A0A168F3S0</accession>
<gene>
    <name evidence="7" type="ORF">AAL_02013</name>
</gene>
<dbReference type="EMBL" id="AZGY01000003">
    <property type="protein sequence ID" value="KZZ99441.1"/>
    <property type="molecule type" value="Genomic_DNA"/>
</dbReference>
<keyword evidence="2" id="KW-0812">Transmembrane</keyword>
<name>A0A168F3S0_9HYPO</name>
<evidence type="ECO:0000313" key="8">
    <source>
        <dbReference type="Proteomes" id="UP000078544"/>
    </source>
</evidence>
<dbReference type="GO" id="GO:0008610">
    <property type="term" value="P:lipid biosynthetic process"/>
    <property type="evidence" value="ECO:0007669"/>
    <property type="project" value="InterPro"/>
</dbReference>
<evidence type="ECO:0000259" key="6">
    <source>
        <dbReference type="Pfam" id="PF04116"/>
    </source>
</evidence>
<keyword evidence="4" id="KW-0472">Membrane</keyword>
<evidence type="ECO:0000313" key="7">
    <source>
        <dbReference type="EMBL" id="KZZ99441.1"/>
    </source>
</evidence>
<keyword evidence="3" id="KW-1133">Transmembrane helix</keyword>
<dbReference type="InterPro" id="IPR050307">
    <property type="entry name" value="Sterol_Desaturase_Related"/>
</dbReference>
<dbReference type="GO" id="GO:0016491">
    <property type="term" value="F:oxidoreductase activity"/>
    <property type="evidence" value="ECO:0007669"/>
    <property type="project" value="InterPro"/>
</dbReference>
<reference evidence="7 8" key="1">
    <citation type="journal article" date="2016" name="Genome Biol. Evol.">
        <title>Divergent and convergent evolution of fungal pathogenicity.</title>
        <authorList>
            <person name="Shang Y."/>
            <person name="Xiao G."/>
            <person name="Zheng P."/>
            <person name="Cen K."/>
            <person name="Zhan S."/>
            <person name="Wang C."/>
        </authorList>
    </citation>
    <scope>NUCLEOTIDE SEQUENCE [LARGE SCALE GENOMIC DNA]</scope>
    <source>
        <strain evidence="7 8">RCEF 2490</strain>
    </source>
</reference>
<feature type="region of interest" description="Disordered" evidence="5">
    <location>
        <begin position="72"/>
        <end position="102"/>
    </location>
</feature>
<comment type="caution">
    <text evidence="7">The sequence shown here is derived from an EMBL/GenBank/DDBJ whole genome shotgun (WGS) entry which is preliminary data.</text>
</comment>